<dbReference type="Pfam" id="PF00528">
    <property type="entry name" value="BPD_transp_1"/>
    <property type="match status" value="1"/>
</dbReference>
<dbReference type="Proteomes" id="UP000535511">
    <property type="component" value="Unassembled WGS sequence"/>
</dbReference>
<dbReference type="RefSeq" id="WP_179662008.1">
    <property type="nucleotide sequence ID" value="NZ_JACCBG010000001.1"/>
</dbReference>
<evidence type="ECO:0000256" key="8">
    <source>
        <dbReference type="SAM" id="MobiDB-lite"/>
    </source>
</evidence>
<dbReference type="EMBL" id="JACCBG010000001">
    <property type="protein sequence ID" value="NYD40074.1"/>
    <property type="molecule type" value="Genomic_DNA"/>
</dbReference>
<evidence type="ECO:0000256" key="6">
    <source>
        <dbReference type="ARBA" id="ARBA00023136"/>
    </source>
</evidence>
<feature type="transmembrane region" description="Helical" evidence="7">
    <location>
        <begin position="144"/>
        <end position="166"/>
    </location>
</feature>
<dbReference type="CDD" id="cd06261">
    <property type="entry name" value="TM_PBP2"/>
    <property type="match status" value="1"/>
</dbReference>
<accession>A0A7Y9JA75</accession>
<proteinExistence type="inferred from homology"/>
<dbReference type="AlphaFoldDB" id="A0A7Y9JA75"/>
<comment type="subcellular location">
    <subcellularLocation>
        <location evidence="1 7">Cell membrane</location>
        <topology evidence="1 7">Multi-pass membrane protein</topology>
    </subcellularLocation>
</comment>
<dbReference type="PANTHER" id="PTHR30193:SF37">
    <property type="entry name" value="INNER MEMBRANE ABC TRANSPORTER PERMEASE PROTEIN YCJO"/>
    <property type="match status" value="1"/>
</dbReference>
<keyword evidence="4 7" id="KW-0812">Transmembrane</keyword>
<evidence type="ECO:0000256" key="7">
    <source>
        <dbReference type="RuleBase" id="RU363032"/>
    </source>
</evidence>
<evidence type="ECO:0000256" key="2">
    <source>
        <dbReference type="ARBA" id="ARBA00022448"/>
    </source>
</evidence>
<feature type="transmembrane region" description="Helical" evidence="7">
    <location>
        <begin position="49"/>
        <end position="68"/>
    </location>
</feature>
<gene>
    <name evidence="10" type="ORF">BJZ21_000157</name>
</gene>
<keyword evidence="3" id="KW-1003">Cell membrane</keyword>
<evidence type="ECO:0000256" key="1">
    <source>
        <dbReference type="ARBA" id="ARBA00004651"/>
    </source>
</evidence>
<reference evidence="10 11" key="1">
    <citation type="submission" date="2020-07" db="EMBL/GenBank/DDBJ databases">
        <title>Sequencing the genomes of 1000 actinobacteria strains.</title>
        <authorList>
            <person name="Klenk H.-P."/>
        </authorList>
    </citation>
    <scope>NUCLEOTIDE SEQUENCE [LARGE SCALE GENOMIC DNA]</scope>
    <source>
        <strain evidence="10 11">DSM 21350</strain>
    </source>
</reference>
<keyword evidence="10" id="KW-0762">Sugar transport</keyword>
<dbReference type="PROSITE" id="PS50928">
    <property type="entry name" value="ABC_TM1"/>
    <property type="match status" value="1"/>
</dbReference>
<feature type="transmembrane region" description="Helical" evidence="7">
    <location>
        <begin position="111"/>
        <end position="132"/>
    </location>
</feature>
<organism evidence="10 11">
    <name type="scientific">Nocardioides panaciterrulae</name>
    <dbReference type="NCBI Taxonomy" id="661492"/>
    <lineage>
        <taxon>Bacteria</taxon>
        <taxon>Bacillati</taxon>
        <taxon>Actinomycetota</taxon>
        <taxon>Actinomycetes</taxon>
        <taxon>Propionibacteriales</taxon>
        <taxon>Nocardioidaceae</taxon>
        <taxon>Nocardioides</taxon>
    </lineage>
</organism>
<dbReference type="InterPro" id="IPR000515">
    <property type="entry name" value="MetI-like"/>
</dbReference>
<dbReference type="InterPro" id="IPR051393">
    <property type="entry name" value="ABC_transporter_permease"/>
</dbReference>
<feature type="transmembrane region" description="Helical" evidence="7">
    <location>
        <begin position="253"/>
        <end position="281"/>
    </location>
</feature>
<dbReference type="GO" id="GO:0055085">
    <property type="term" value="P:transmembrane transport"/>
    <property type="evidence" value="ECO:0007669"/>
    <property type="project" value="InterPro"/>
</dbReference>
<evidence type="ECO:0000256" key="3">
    <source>
        <dbReference type="ARBA" id="ARBA00022475"/>
    </source>
</evidence>
<name>A0A7Y9JA75_9ACTN</name>
<evidence type="ECO:0000256" key="5">
    <source>
        <dbReference type="ARBA" id="ARBA00022989"/>
    </source>
</evidence>
<dbReference type="InterPro" id="IPR035906">
    <property type="entry name" value="MetI-like_sf"/>
</dbReference>
<feature type="compositionally biased region" description="Low complexity" evidence="8">
    <location>
        <begin position="1"/>
        <end position="23"/>
    </location>
</feature>
<evidence type="ECO:0000259" key="9">
    <source>
        <dbReference type="PROSITE" id="PS50928"/>
    </source>
</evidence>
<dbReference type="PANTHER" id="PTHR30193">
    <property type="entry name" value="ABC TRANSPORTER PERMEASE PROTEIN"/>
    <property type="match status" value="1"/>
</dbReference>
<keyword evidence="11" id="KW-1185">Reference proteome</keyword>
<feature type="transmembrane region" description="Helical" evidence="7">
    <location>
        <begin position="194"/>
        <end position="220"/>
    </location>
</feature>
<comment type="similarity">
    <text evidence="7">Belongs to the binding-protein-dependent transport system permease family.</text>
</comment>
<evidence type="ECO:0000256" key="4">
    <source>
        <dbReference type="ARBA" id="ARBA00022692"/>
    </source>
</evidence>
<evidence type="ECO:0000313" key="10">
    <source>
        <dbReference type="EMBL" id="NYD40074.1"/>
    </source>
</evidence>
<feature type="transmembrane region" description="Helical" evidence="7">
    <location>
        <begin position="301"/>
        <end position="321"/>
    </location>
</feature>
<dbReference type="SUPFAM" id="SSF161098">
    <property type="entry name" value="MetI-like"/>
    <property type="match status" value="1"/>
</dbReference>
<dbReference type="Gene3D" id="1.10.3720.10">
    <property type="entry name" value="MetI-like"/>
    <property type="match status" value="1"/>
</dbReference>
<feature type="domain" description="ABC transmembrane type-1" evidence="9">
    <location>
        <begin position="107"/>
        <end position="322"/>
    </location>
</feature>
<keyword evidence="6 7" id="KW-0472">Membrane</keyword>
<protein>
    <submittedName>
        <fullName evidence="10">Multiple sugar transport system permease protein</fullName>
    </submittedName>
</protein>
<dbReference type="GO" id="GO:0005886">
    <property type="term" value="C:plasma membrane"/>
    <property type="evidence" value="ECO:0007669"/>
    <property type="project" value="UniProtKB-SubCell"/>
</dbReference>
<feature type="region of interest" description="Disordered" evidence="8">
    <location>
        <begin position="1"/>
        <end position="41"/>
    </location>
</feature>
<evidence type="ECO:0000313" key="11">
    <source>
        <dbReference type="Proteomes" id="UP000535511"/>
    </source>
</evidence>
<keyword evidence="2 7" id="KW-0813">Transport</keyword>
<keyword evidence="5 7" id="KW-1133">Transmembrane helix</keyword>
<sequence length="333" mass="36190">MTDTASPTTGATPAARPRVPRPGSGRRARPRRGPAPSGGTGHGSRLTPYLFLLPGMVLFVGLVLWPIVQAARMSLLDWQFNPGLPSPFVGLKHYDRALHDPIFWKSLVNTGVYMVATVPTQMILGLALALLLNKAIAGKVAFRVLYYLPVITSWVVVSLVFEYLFATSSGLVNHVLHDGLGIGSEPINWLGSRWPAMVVLSLLGIWKGAGWSMLIFLAALQAVPKDLLDAASVDGAGPVRRFFAVTLPQLRPVALFVTVMLVIGGFNVFISVFVMTGGGPANDTQVVLTYMYKQAFDFLEFSYGSAIAYLLAIIIFALSFAQMRLFRYDEEAS</sequence>
<comment type="caution">
    <text evidence="10">The sequence shown here is derived from an EMBL/GenBank/DDBJ whole genome shotgun (WGS) entry which is preliminary data.</text>
</comment>